<keyword evidence="2" id="KW-1185">Reference proteome</keyword>
<evidence type="ECO:0000313" key="2">
    <source>
        <dbReference type="Proteomes" id="UP000593892"/>
    </source>
</evidence>
<dbReference type="RefSeq" id="WP_194450354.1">
    <property type="nucleotide sequence ID" value="NZ_CP063849.1"/>
</dbReference>
<evidence type="ECO:0000313" key="1">
    <source>
        <dbReference type="EMBL" id="QOY88692.1"/>
    </source>
</evidence>
<accession>A0A7S7NRY7</accession>
<reference evidence="1 2" key="1">
    <citation type="submission" date="2020-10" db="EMBL/GenBank/DDBJ databases">
        <title>Complete genome sequence of Paludibaculum fermentans P105T, a facultatively anaerobic acidobacterium capable of dissimilatory Fe(III) reduction.</title>
        <authorList>
            <person name="Dedysh S.N."/>
            <person name="Beletsky A.V."/>
            <person name="Kulichevskaya I.S."/>
            <person name="Mardanov A.V."/>
            <person name="Ravin N.V."/>
        </authorList>
    </citation>
    <scope>NUCLEOTIDE SEQUENCE [LARGE SCALE GENOMIC DNA]</scope>
    <source>
        <strain evidence="1 2">P105</strain>
    </source>
</reference>
<protein>
    <submittedName>
        <fullName evidence="1">Uncharacterized protein</fullName>
    </submittedName>
</protein>
<dbReference type="KEGG" id="pfer:IRI77_01650"/>
<dbReference type="InterPro" id="IPR036526">
    <property type="entry name" value="C-N_Hydrolase_sf"/>
</dbReference>
<dbReference type="SUPFAM" id="SSF56317">
    <property type="entry name" value="Carbon-nitrogen hydrolase"/>
    <property type="match status" value="1"/>
</dbReference>
<dbReference type="EMBL" id="CP063849">
    <property type="protein sequence ID" value="QOY88692.1"/>
    <property type="molecule type" value="Genomic_DNA"/>
</dbReference>
<proteinExistence type="predicted"/>
<sequence length="173" mass="19267">MNQISQSLRDIPKFPEIAKNVAYLLLGGHRIAKIDKQEDWGEAFGCSPDQLAFVPGTFPQCADIMGYRFGMESCYDHGLGMLARRNATPLHFHFVVSDWVESSMGNMAMTAGGYFAHASTKYQQSTLWRRTMNGALEDITLNDTFWMKRSTQATLLNGDLASLAPPIPLGMKL</sequence>
<gene>
    <name evidence="1" type="ORF">IRI77_01650</name>
</gene>
<dbReference type="AlphaFoldDB" id="A0A7S7NRY7"/>
<dbReference type="Proteomes" id="UP000593892">
    <property type="component" value="Chromosome"/>
</dbReference>
<organism evidence="1 2">
    <name type="scientific">Paludibaculum fermentans</name>
    <dbReference type="NCBI Taxonomy" id="1473598"/>
    <lineage>
        <taxon>Bacteria</taxon>
        <taxon>Pseudomonadati</taxon>
        <taxon>Acidobacteriota</taxon>
        <taxon>Terriglobia</taxon>
        <taxon>Bryobacterales</taxon>
        <taxon>Bryobacteraceae</taxon>
        <taxon>Paludibaculum</taxon>
    </lineage>
</organism>
<name>A0A7S7NRY7_PALFE</name>